<gene>
    <name evidence="1" type="ORF">NF677_26150</name>
</gene>
<name>A0ABY5CGJ3_9PSED</name>
<proteinExistence type="predicted"/>
<accession>A0ABY5CGJ3</accession>
<organism evidence="1 2">
    <name type="scientific">Pseudomonas siliginis</name>
    <dbReference type="NCBI Taxonomy" id="2842346"/>
    <lineage>
        <taxon>Bacteria</taxon>
        <taxon>Pseudomonadati</taxon>
        <taxon>Pseudomonadota</taxon>
        <taxon>Gammaproteobacteria</taxon>
        <taxon>Pseudomonadales</taxon>
        <taxon>Pseudomonadaceae</taxon>
        <taxon>Pseudomonas</taxon>
    </lineage>
</organism>
<evidence type="ECO:0000313" key="2">
    <source>
        <dbReference type="Proteomes" id="UP001056851"/>
    </source>
</evidence>
<sequence>MIGLKSSFAFISALLLIPLTALGEVTTEVSCFRSLEGKNINFEFRSYYDTVSRWSGAGVKYTKSRKVIPLVYRSVEEEVMAEGRPSQFTTTWVEVTEDSLTGEYEMVSQGARIYGMTYTNYKSGKKYSFEQDITMDASPETGCRW</sequence>
<dbReference type="Proteomes" id="UP001056851">
    <property type="component" value="Chromosome"/>
</dbReference>
<dbReference type="EMBL" id="CP099599">
    <property type="protein sequence ID" value="UST84957.1"/>
    <property type="molecule type" value="Genomic_DNA"/>
</dbReference>
<dbReference type="RefSeq" id="WP_081489846.1">
    <property type="nucleotide sequence ID" value="NZ_CP099596.1"/>
</dbReference>
<reference evidence="1" key="1">
    <citation type="submission" date="2022-06" db="EMBL/GenBank/DDBJ databases">
        <title>Investigating genetic diversity within the most abundant and prevalent non-pathogenic leaf-associated bacterial species interacting with Arabidopsis thaliana in natural habitats.</title>
        <authorList>
            <person name="Ramirez-Sanchez D."/>
            <person name="Gibelin-Viala C."/>
            <person name="Mayjonade B."/>
            <person name="Duflos R."/>
            <person name="Belmonte E."/>
            <person name="Pailler V."/>
            <person name="Bartoli C."/>
            <person name="Carrere S."/>
            <person name="Vailleau F."/>
            <person name="Roux F."/>
        </authorList>
    </citation>
    <scope>NUCLEOTIDE SEQUENCE</scope>
    <source>
        <strain evidence="1">OTU6ESPEB1</strain>
    </source>
</reference>
<evidence type="ECO:0000313" key="1">
    <source>
        <dbReference type="EMBL" id="UST84957.1"/>
    </source>
</evidence>
<keyword evidence="2" id="KW-1185">Reference proteome</keyword>
<protein>
    <submittedName>
        <fullName evidence="1">Uncharacterized protein</fullName>
    </submittedName>
</protein>